<reference evidence="2 3" key="1">
    <citation type="journal article" date="2012" name="PLoS Pathog.">
        <title>Diverse lifestyles and strategies of plant pathogenesis encoded in the genomes of eighteen Dothideomycetes fungi.</title>
        <authorList>
            <person name="Ohm R.A."/>
            <person name="Feau N."/>
            <person name="Henrissat B."/>
            <person name="Schoch C.L."/>
            <person name="Horwitz B.A."/>
            <person name="Barry K.W."/>
            <person name="Condon B.J."/>
            <person name="Copeland A.C."/>
            <person name="Dhillon B."/>
            <person name="Glaser F."/>
            <person name="Hesse C.N."/>
            <person name="Kosti I."/>
            <person name="LaButti K."/>
            <person name="Lindquist E.A."/>
            <person name="Lucas S."/>
            <person name="Salamov A.A."/>
            <person name="Bradshaw R.E."/>
            <person name="Ciuffetti L."/>
            <person name="Hamelin R.C."/>
            <person name="Kema G.H.J."/>
            <person name="Lawrence C."/>
            <person name="Scott J.A."/>
            <person name="Spatafora J.W."/>
            <person name="Turgeon B.G."/>
            <person name="de Wit P.J.G.M."/>
            <person name="Zhong S."/>
            <person name="Goodwin S.B."/>
            <person name="Grigoriev I.V."/>
        </authorList>
    </citation>
    <scope>NUCLEOTIDE SEQUENCE [LARGE SCALE GENOMIC DNA]</scope>
    <source>
        <strain evidence="2 3">SO2202</strain>
    </source>
</reference>
<accession>N1QH23</accession>
<dbReference type="HOGENOM" id="CLU_1042688_0_0_1"/>
<name>N1QH23_SPHMS</name>
<dbReference type="RefSeq" id="XP_016758579.1">
    <property type="nucleotide sequence ID" value="XM_016900805.1"/>
</dbReference>
<gene>
    <name evidence="2" type="ORF">SEPMUDRAFT_109768</name>
</gene>
<feature type="compositionally biased region" description="Basic and acidic residues" evidence="1">
    <location>
        <begin position="226"/>
        <end position="236"/>
    </location>
</feature>
<proteinExistence type="predicted"/>
<dbReference type="OrthoDB" id="3624943at2759"/>
<dbReference type="Proteomes" id="UP000016931">
    <property type="component" value="Unassembled WGS sequence"/>
</dbReference>
<organism evidence="2 3">
    <name type="scientific">Sphaerulina musiva (strain SO2202)</name>
    <name type="common">Poplar stem canker fungus</name>
    <name type="synonym">Septoria musiva</name>
    <dbReference type="NCBI Taxonomy" id="692275"/>
    <lineage>
        <taxon>Eukaryota</taxon>
        <taxon>Fungi</taxon>
        <taxon>Dikarya</taxon>
        <taxon>Ascomycota</taxon>
        <taxon>Pezizomycotina</taxon>
        <taxon>Dothideomycetes</taxon>
        <taxon>Dothideomycetidae</taxon>
        <taxon>Mycosphaerellales</taxon>
        <taxon>Mycosphaerellaceae</taxon>
        <taxon>Sphaerulina</taxon>
    </lineage>
</organism>
<protein>
    <submittedName>
        <fullName evidence="2">Uncharacterized protein</fullName>
    </submittedName>
</protein>
<keyword evidence="3" id="KW-1185">Reference proteome</keyword>
<evidence type="ECO:0000313" key="3">
    <source>
        <dbReference type="Proteomes" id="UP000016931"/>
    </source>
</evidence>
<feature type="region of interest" description="Disordered" evidence="1">
    <location>
        <begin position="224"/>
        <end position="250"/>
    </location>
</feature>
<dbReference type="GeneID" id="27897942"/>
<dbReference type="EMBL" id="KB456267">
    <property type="protein sequence ID" value="EMF10458.1"/>
    <property type="molecule type" value="Genomic_DNA"/>
</dbReference>
<sequence length="267" mass="30723">MSASYDAISRNFFTEECYKEWYKVRDYPLTCQKISNLFSYHQLAHILTPSRTALFARLHILDTWGNTTCTFGECERCYAPLDRDAGTLICIAFGEFCFEAENPLIDAETLAAELTKFLCKSHCTAHGVLKIYQNALNRKMEYYLPFVMQWRQEILCHHPLPSSSSPEMEKSKHSKLSVLMAKSGNSRLVTKKRDSVLASADLQHWEKLSASTDGHGYHARMSLSNELDRQETDRTSLHSVGSRNEKQKRHWRPFSAHVEGGFRMEID</sequence>
<evidence type="ECO:0000313" key="2">
    <source>
        <dbReference type="EMBL" id="EMF10458.1"/>
    </source>
</evidence>
<evidence type="ECO:0000256" key="1">
    <source>
        <dbReference type="SAM" id="MobiDB-lite"/>
    </source>
</evidence>
<dbReference type="AlphaFoldDB" id="N1QH23"/>